<evidence type="ECO:0000313" key="11">
    <source>
        <dbReference type="Proteomes" id="UP001595916"/>
    </source>
</evidence>
<evidence type="ECO:0000259" key="7">
    <source>
        <dbReference type="Pfam" id="PF02878"/>
    </source>
</evidence>
<comment type="cofactor">
    <cofactor evidence="1">
        <name>Mg(2+)</name>
        <dbReference type="ChEBI" id="CHEBI:18420"/>
    </cofactor>
</comment>
<dbReference type="Gene3D" id="3.40.120.10">
    <property type="entry name" value="Alpha-D-Glucose-1,6-Bisphosphate, subunit A, domain 3"/>
    <property type="match status" value="3"/>
</dbReference>
<dbReference type="Pfam" id="PF02879">
    <property type="entry name" value="PGM_PMM_II"/>
    <property type="match status" value="1"/>
</dbReference>
<dbReference type="SUPFAM" id="SSF53738">
    <property type="entry name" value="Phosphoglucomutase, first 3 domains"/>
    <property type="match status" value="3"/>
</dbReference>
<comment type="similarity">
    <text evidence="2">Belongs to the phosphohexose mutase family.</text>
</comment>
<keyword evidence="3" id="KW-0597">Phosphoprotein</keyword>
<organism evidence="10 11">
    <name type="scientific">Filifactor villosus</name>
    <dbReference type="NCBI Taxonomy" id="29374"/>
    <lineage>
        <taxon>Bacteria</taxon>
        <taxon>Bacillati</taxon>
        <taxon>Bacillota</taxon>
        <taxon>Clostridia</taxon>
        <taxon>Peptostreptococcales</taxon>
        <taxon>Filifactoraceae</taxon>
        <taxon>Filifactor</taxon>
    </lineage>
</organism>
<gene>
    <name evidence="10" type="ORF">ACFO4R_10080</name>
</gene>
<dbReference type="EMBL" id="JBHSHL010000050">
    <property type="protein sequence ID" value="MFC4805427.1"/>
    <property type="molecule type" value="Genomic_DNA"/>
</dbReference>
<dbReference type="InterPro" id="IPR016055">
    <property type="entry name" value="A-D-PHexomutase_a/b/a-I/II/III"/>
</dbReference>
<dbReference type="InterPro" id="IPR005845">
    <property type="entry name" value="A-D-PHexomutase_a/b/a-II"/>
</dbReference>
<evidence type="ECO:0000256" key="1">
    <source>
        <dbReference type="ARBA" id="ARBA00001946"/>
    </source>
</evidence>
<dbReference type="PRINTS" id="PR00509">
    <property type="entry name" value="PGMPMM"/>
</dbReference>
<keyword evidence="6" id="KW-0413">Isomerase</keyword>
<dbReference type="PANTHER" id="PTHR42946:SF1">
    <property type="entry name" value="PHOSPHOGLUCOMUTASE (ALPHA-D-GLUCOSE-1,6-BISPHOSPHATE-DEPENDENT)"/>
    <property type="match status" value="1"/>
</dbReference>
<sequence>MNKKELLKLQNGTDIRGIALENKERQVNLDKEATEEIAKGFVLWLSEKTHKAVQELRIAVGRDSRLSGDMLKKTMMYKMQGYGVQVFDTGLSTTPAMFMSTVFEDYKMDGAVMITASHLPYFHNGFKFFTREGGLDKSDITQILSEEREVSQAEPKDIVSRGLIGDYSRYLVDFIRKQTGEEFPLKSLHIIVDAGNGAGGFFAKEVLEELGADTKGSCYLEPDGMFPNHIPNPENKEAMRSISQAVANHGADLGIIFDTDVDRAAIVSHEAEEINRNRLIALISSIVLAEHPGSTVVTDSITSNSLAEFIEARGGLHHRFKRGYRNVINEAVRLNEEGVETHLAIETSGHAAMKENYFLDDGAYLVAKILVYVAKLHKKGLAVTSLLENLTDPKEEGEYRLPITATNFKAYGQSVLSDLERFIEKEEGYRLPEKNYEGVKGIVPGGWFLLRMSLHEPLMPLNIEGDEEGVVGEVVRKLKLFFEKYEELDSSSLT</sequence>
<proteinExistence type="inferred from homology"/>
<dbReference type="InterPro" id="IPR005844">
    <property type="entry name" value="A-D-PHexomutase_a/b/a-I"/>
</dbReference>
<evidence type="ECO:0000313" key="10">
    <source>
        <dbReference type="EMBL" id="MFC4805427.1"/>
    </source>
</evidence>
<evidence type="ECO:0000256" key="3">
    <source>
        <dbReference type="ARBA" id="ARBA00022553"/>
    </source>
</evidence>
<dbReference type="Pfam" id="PF02880">
    <property type="entry name" value="PGM_PMM_III"/>
    <property type="match status" value="1"/>
</dbReference>
<keyword evidence="5" id="KW-0460">Magnesium</keyword>
<evidence type="ECO:0000256" key="2">
    <source>
        <dbReference type="ARBA" id="ARBA00010231"/>
    </source>
</evidence>
<feature type="domain" description="Alpha-D-phosphohexomutase alpha/beta/alpha" evidence="8">
    <location>
        <begin position="173"/>
        <end position="269"/>
    </location>
</feature>
<dbReference type="Pfam" id="PF02878">
    <property type="entry name" value="PGM_PMM_I"/>
    <property type="match status" value="1"/>
</dbReference>
<dbReference type="InterPro" id="IPR005846">
    <property type="entry name" value="A-D-PHexomutase_a/b/a-III"/>
</dbReference>
<feature type="domain" description="Alpha-D-phosphohexomutase alpha/beta/alpha" evidence="7">
    <location>
        <begin position="12"/>
        <end position="145"/>
    </location>
</feature>
<dbReference type="Proteomes" id="UP001595916">
    <property type="component" value="Unassembled WGS sequence"/>
</dbReference>
<dbReference type="InterPro" id="IPR050060">
    <property type="entry name" value="Phosphoglucosamine_mutase"/>
</dbReference>
<evidence type="ECO:0000256" key="6">
    <source>
        <dbReference type="ARBA" id="ARBA00023235"/>
    </source>
</evidence>
<dbReference type="PANTHER" id="PTHR42946">
    <property type="entry name" value="PHOSPHOHEXOSE MUTASE"/>
    <property type="match status" value="1"/>
</dbReference>
<dbReference type="SUPFAM" id="SSF55957">
    <property type="entry name" value="Phosphoglucomutase, C-terminal domain"/>
    <property type="match status" value="1"/>
</dbReference>
<evidence type="ECO:0000259" key="9">
    <source>
        <dbReference type="Pfam" id="PF02880"/>
    </source>
</evidence>
<feature type="domain" description="Alpha-D-phosphohexomutase alpha/beta/alpha" evidence="9">
    <location>
        <begin position="276"/>
        <end position="379"/>
    </location>
</feature>
<protein>
    <submittedName>
        <fullName evidence="10">Phosphomannomutase/phosphoglucomutase</fullName>
    </submittedName>
</protein>
<name>A0ABV9QMW2_9FIRM</name>
<reference evidence="11" key="1">
    <citation type="journal article" date="2019" name="Int. J. Syst. Evol. Microbiol.">
        <title>The Global Catalogue of Microorganisms (GCM) 10K type strain sequencing project: providing services to taxonomists for standard genome sequencing and annotation.</title>
        <authorList>
            <consortium name="The Broad Institute Genomics Platform"/>
            <consortium name="The Broad Institute Genome Sequencing Center for Infectious Disease"/>
            <person name="Wu L."/>
            <person name="Ma J."/>
        </authorList>
    </citation>
    <scope>NUCLEOTIDE SEQUENCE [LARGE SCALE GENOMIC DNA]</scope>
    <source>
        <strain evidence="11">CCUG 46385</strain>
    </source>
</reference>
<evidence type="ECO:0000256" key="4">
    <source>
        <dbReference type="ARBA" id="ARBA00022723"/>
    </source>
</evidence>
<evidence type="ECO:0000256" key="5">
    <source>
        <dbReference type="ARBA" id="ARBA00022842"/>
    </source>
</evidence>
<keyword evidence="11" id="KW-1185">Reference proteome</keyword>
<keyword evidence="4" id="KW-0479">Metal-binding</keyword>
<dbReference type="CDD" id="cd03089">
    <property type="entry name" value="PMM_PGM"/>
    <property type="match status" value="1"/>
</dbReference>
<dbReference type="InterPro" id="IPR036900">
    <property type="entry name" value="A-D-PHexomutase_C_sf"/>
</dbReference>
<evidence type="ECO:0000259" key="8">
    <source>
        <dbReference type="Pfam" id="PF02879"/>
    </source>
</evidence>
<comment type="caution">
    <text evidence="10">The sequence shown here is derived from an EMBL/GenBank/DDBJ whole genome shotgun (WGS) entry which is preliminary data.</text>
</comment>
<accession>A0ABV9QMW2</accession>
<dbReference type="InterPro" id="IPR005841">
    <property type="entry name" value="Alpha-D-phosphohexomutase_SF"/>
</dbReference>